<keyword evidence="3" id="KW-1003">Cell membrane</keyword>
<evidence type="ECO:0000256" key="7">
    <source>
        <dbReference type="RuleBase" id="RU363032"/>
    </source>
</evidence>
<feature type="transmembrane region" description="Helical" evidence="7">
    <location>
        <begin position="240"/>
        <end position="260"/>
    </location>
</feature>
<dbReference type="PANTHER" id="PTHR30151:SF0">
    <property type="entry name" value="ABC TRANSPORTER PERMEASE PROTEIN MJ0413-RELATED"/>
    <property type="match status" value="1"/>
</dbReference>
<dbReference type="STRING" id="121292.AU252_06730"/>
<feature type="transmembrane region" description="Helical" evidence="7">
    <location>
        <begin position="117"/>
        <end position="138"/>
    </location>
</feature>
<dbReference type="GO" id="GO:0005886">
    <property type="term" value="C:plasma membrane"/>
    <property type="evidence" value="ECO:0007669"/>
    <property type="project" value="UniProtKB-SubCell"/>
</dbReference>
<keyword evidence="4 7" id="KW-0812">Transmembrane</keyword>
<dbReference type="AlphaFoldDB" id="A0A0U3Q2Q9"/>
<feature type="compositionally biased region" description="Low complexity" evidence="8">
    <location>
        <begin position="37"/>
        <end position="46"/>
    </location>
</feature>
<dbReference type="EMBL" id="CP013747">
    <property type="protein sequence ID" value="ALV40894.1"/>
    <property type="molecule type" value="Genomic_DNA"/>
</dbReference>
<dbReference type="Pfam" id="PF00528">
    <property type="entry name" value="BPD_transp_1"/>
    <property type="match status" value="1"/>
</dbReference>
<evidence type="ECO:0000259" key="9">
    <source>
        <dbReference type="PROSITE" id="PS50928"/>
    </source>
</evidence>
<evidence type="ECO:0000256" key="2">
    <source>
        <dbReference type="ARBA" id="ARBA00022448"/>
    </source>
</evidence>
<name>A0A0U3Q2Q9_9MICC</name>
<keyword evidence="5 7" id="KW-1133">Transmembrane helix</keyword>
<dbReference type="PROSITE" id="PS50928">
    <property type="entry name" value="ABC_TM1"/>
    <property type="match status" value="1"/>
</dbReference>
<evidence type="ECO:0000313" key="10">
    <source>
        <dbReference type="EMBL" id="ALV40894.1"/>
    </source>
</evidence>
<reference evidence="10 11" key="1">
    <citation type="submission" date="2015-12" db="EMBL/GenBank/DDBJ databases">
        <authorList>
            <person name="Shamseldin A."/>
            <person name="Moawad H."/>
            <person name="Abd El-Rahim W.M."/>
            <person name="Sadowsky M.J."/>
        </authorList>
    </citation>
    <scope>NUCLEOTIDE SEQUENCE [LARGE SCALE GENOMIC DNA]</scope>
    <source>
        <strain evidence="10 11">Ar51</strain>
    </source>
</reference>
<evidence type="ECO:0000256" key="5">
    <source>
        <dbReference type="ARBA" id="ARBA00022989"/>
    </source>
</evidence>
<gene>
    <name evidence="10" type="ORF">AU252_06730</name>
</gene>
<feature type="transmembrane region" description="Helical" evidence="7">
    <location>
        <begin position="175"/>
        <end position="194"/>
    </location>
</feature>
<feature type="domain" description="ABC transmembrane type-1" evidence="9">
    <location>
        <begin position="109"/>
        <end position="293"/>
    </location>
</feature>
<dbReference type="InterPro" id="IPR035906">
    <property type="entry name" value="MetI-like_sf"/>
</dbReference>
<evidence type="ECO:0000313" key="11">
    <source>
        <dbReference type="Proteomes" id="UP000065151"/>
    </source>
</evidence>
<dbReference type="GO" id="GO:0055085">
    <property type="term" value="P:transmembrane transport"/>
    <property type="evidence" value="ECO:0007669"/>
    <property type="project" value="InterPro"/>
</dbReference>
<comment type="similarity">
    <text evidence="7">Belongs to the binding-protein-dependent transport system permease family.</text>
</comment>
<feature type="transmembrane region" description="Helical" evidence="7">
    <location>
        <begin position="61"/>
        <end position="79"/>
    </location>
</feature>
<organism evidence="10">
    <name type="scientific">Pseudarthrobacter sulfonivorans</name>
    <dbReference type="NCBI Taxonomy" id="121292"/>
    <lineage>
        <taxon>Bacteria</taxon>
        <taxon>Bacillati</taxon>
        <taxon>Actinomycetota</taxon>
        <taxon>Actinomycetes</taxon>
        <taxon>Micrococcales</taxon>
        <taxon>Micrococcaceae</taxon>
        <taxon>Pseudarthrobacter</taxon>
    </lineage>
</organism>
<dbReference type="KEGG" id="psul:AU252_06730"/>
<evidence type="ECO:0000256" key="6">
    <source>
        <dbReference type="ARBA" id="ARBA00023136"/>
    </source>
</evidence>
<dbReference type="Proteomes" id="UP000065151">
    <property type="component" value="Chromosome"/>
</dbReference>
<evidence type="ECO:0000256" key="8">
    <source>
        <dbReference type="SAM" id="MobiDB-lite"/>
    </source>
</evidence>
<accession>A0A0U3Q2Q9</accession>
<dbReference type="Gene3D" id="1.10.3720.10">
    <property type="entry name" value="MetI-like"/>
    <property type="match status" value="1"/>
</dbReference>
<comment type="subcellular location">
    <subcellularLocation>
        <location evidence="1 7">Cell membrane</location>
        <topology evidence="1 7">Multi-pass membrane protein</topology>
    </subcellularLocation>
</comment>
<evidence type="ECO:0000256" key="3">
    <source>
        <dbReference type="ARBA" id="ARBA00022475"/>
    </source>
</evidence>
<evidence type="ECO:0000256" key="4">
    <source>
        <dbReference type="ARBA" id="ARBA00022692"/>
    </source>
</evidence>
<keyword evidence="2 7" id="KW-0813">Transport</keyword>
<dbReference type="SUPFAM" id="SSF161098">
    <property type="entry name" value="MetI-like"/>
    <property type="match status" value="1"/>
</dbReference>
<dbReference type="RefSeq" id="WP_058930059.1">
    <property type="nucleotide sequence ID" value="NZ_CP013747.1"/>
</dbReference>
<keyword evidence="6 7" id="KW-0472">Membrane</keyword>
<sequence length="307" mass="32179">MSTVLTRPQEAAAAVDPSLQSGAPQPGPSGPSGSGRGQRPTPAARLGAAARHAGRAGWKSLAVVLFLALWEVGPLYLASPATRVFLPPLHEVLAAGAKLLENGQLQSHLQASLTRSVSGFGIAVVSAVVLGLLIAWYGWLNSFLNPLLELFRNTATLALLPVFTLLLGIGEESKITIVAYAAFFPVLLNTIAGVRTVDPLLIRAAKSLGLNSFRLFQKVILPSAVPTIFTGIRMAGTSSILVLIAAEMVGAKAGLGYLIVNAQSSFLIPDMYAGILTVSVVGLLVNTVLVALERHFSRWRTAVGSDT</sequence>
<dbReference type="PANTHER" id="PTHR30151">
    <property type="entry name" value="ALKANE SULFONATE ABC TRANSPORTER-RELATED, MEMBRANE SUBUNIT"/>
    <property type="match status" value="1"/>
</dbReference>
<dbReference type="InterPro" id="IPR000515">
    <property type="entry name" value="MetI-like"/>
</dbReference>
<protein>
    <submittedName>
        <fullName evidence="10">ABC transporter permease</fullName>
    </submittedName>
</protein>
<dbReference type="CDD" id="cd06261">
    <property type="entry name" value="TM_PBP2"/>
    <property type="match status" value="1"/>
</dbReference>
<evidence type="ECO:0000256" key="1">
    <source>
        <dbReference type="ARBA" id="ARBA00004651"/>
    </source>
</evidence>
<proteinExistence type="inferred from homology"/>
<feature type="transmembrane region" description="Helical" evidence="7">
    <location>
        <begin position="150"/>
        <end position="169"/>
    </location>
</feature>
<feature type="transmembrane region" description="Helical" evidence="7">
    <location>
        <begin position="272"/>
        <end position="292"/>
    </location>
</feature>
<feature type="region of interest" description="Disordered" evidence="8">
    <location>
        <begin position="1"/>
        <end position="46"/>
    </location>
</feature>